<feature type="signal peptide" evidence="8">
    <location>
        <begin position="1"/>
        <end position="29"/>
    </location>
</feature>
<accession>A0A2T5J3Y4</accession>
<dbReference type="Proteomes" id="UP000244223">
    <property type="component" value="Unassembled WGS sequence"/>
</dbReference>
<evidence type="ECO:0000256" key="8">
    <source>
        <dbReference type="SAM" id="SignalP"/>
    </source>
</evidence>
<dbReference type="EMBL" id="QAON01000001">
    <property type="protein sequence ID" value="PTQ91327.1"/>
    <property type="molecule type" value="Genomic_DNA"/>
</dbReference>
<evidence type="ECO:0000256" key="1">
    <source>
        <dbReference type="ARBA" id="ARBA00004442"/>
    </source>
</evidence>
<dbReference type="InterPro" id="IPR003423">
    <property type="entry name" value="OMP_efflux"/>
</dbReference>
<dbReference type="GO" id="GO:0009279">
    <property type="term" value="C:cell outer membrane"/>
    <property type="evidence" value="ECO:0007669"/>
    <property type="project" value="UniProtKB-SubCell"/>
</dbReference>
<evidence type="ECO:0000256" key="6">
    <source>
        <dbReference type="ARBA" id="ARBA00023136"/>
    </source>
</evidence>
<evidence type="ECO:0000256" key="2">
    <source>
        <dbReference type="ARBA" id="ARBA00007613"/>
    </source>
</evidence>
<keyword evidence="3" id="KW-0813">Transport</keyword>
<dbReference type="Gene3D" id="1.20.1600.10">
    <property type="entry name" value="Outer membrane efflux proteins (OEP)"/>
    <property type="match status" value="1"/>
</dbReference>
<comment type="subcellular location">
    <subcellularLocation>
        <location evidence="1">Cell outer membrane</location>
    </subcellularLocation>
</comment>
<keyword evidence="8" id="KW-0732">Signal</keyword>
<organism evidence="9 10">
    <name type="scientific">Agitococcus lubricus</name>
    <dbReference type="NCBI Taxonomy" id="1077255"/>
    <lineage>
        <taxon>Bacteria</taxon>
        <taxon>Pseudomonadati</taxon>
        <taxon>Pseudomonadota</taxon>
        <taxon>Gammaproteobacteria</taxon>
        <taxon>Moraxellales</taxon>
        <taxon>Moraxellaceae</taxon>
        <taxon>Agitococcus</taxon>
    </lineage>
</organism>
<dbReference type="GO" id="GO:0015562">
    <property type="term" value="F:efflux transmembrane transporter activity"/>
    <property type="evidence" value="ECO:0007669"/>
    <property type="project" value="InterPro"/>
</dbReference>
<name>A0A2T5J3Y4_9GAMM</name>
<sequence length="452" mass="51446">MKQTHSFPLLKSKWLLCVSSLIISSLTYADNLNNSLPLLPEPLIQHALQVHPAIFASEHELEAARLEKKATQHQVYPSLSAQAQFTREGQTSKIVLEQPLWTGGRLTALQQKSFFNHRIAFDNLQAQRYELTSRVLETWGLLLDAYERSRVAQQTLSELEGFATMMRRRVDSGISARFELDLVESRILQSRVTRDSSDKLLELGLNRLAQLLAKPSLAKTQVQWPDVVALSTQVSQDYQTQTTTPSREWGQSHPLVKQTRDLAAAMTEEANIARASRYPQISVGYEYDYQHFLHQDSLNQQEGQLRLSVQYTMGAGRSTVLTERSLRAKALSLEQKTMATHQQIVDQIDQQLYNFLSAQARVETLKAAMQSARLVQESYQRQFLVGRRSWLELMNATREIEQNAYDLVATRTALILNYYQLQLLTGQLEPLLNSDLGRVNEDSVITPTSLSR</sequence>
<evidence type="ECO:0000256" key="5">
    <source>
        <dbReference type="ARBA" id="ARBA00022692"/>
    </source>
</evidence>
<evidence type="ECO:0000256" key="3">
    <source>
        <dbReference type="ARBA" id="ARBA00022448"/>
    </source>
</evidence>
<keyword evidence="4" id="KW-1134">Transmembrane beta strand</keyword>
<keyword evidence="7" id="KW-0998">Cell outer membrane</keyword>
<dbReference type="PANTHER" id="PTHR30026">
    <property type="entry name" value="OUTER MEMBRANE PROTEIN TOLC"/>
    <property type="match status" value="1"/>
</dbReference>
<evidence type="ECO:0000256" key="4">
    <source>
        <dbReference type="ARBA" id="ARBA00022452"/>
    </source>
</evidence>
<keyword evidence="6" id="KW-0472">Membrane</keyword>
<reference evidence="9 10" key="1">
    <citation type="submission" date="2018-04" db="EMBL/GenBank/DDBJ databases">
        <title>Genomic Encyclopedia of Archaeal and Bacterial Type Strains, Phase II (KMG-II): from individual species to whole genera.</title>
        <authorList>
            <person name="Goeker M."/>
        </authorList>
    </citation>
    <scope>NUCLEOTIDE SEQUENCE [LARGE SCALE GENOMIC DNA]</scope>
    <source>
        <strain evidence="9 10">DSM 5822</strain>
    </source>
</reference>
<keyword evidence="5" id="KW-0812">Transmembrane</keyword>
<dbReference type="SUPFAM" id="SSF56954">
    <property type="entry name" value="Outer membrane efflux proteins (OEP)"/>
    <property type="match status" value="1"/>
</dbReference>
<evidence type="ECO:0000313" key="9">
    <source>
        <dbReference type="EMBL" id="PTQ91327.1"/>
    </source>
</evidence>
<feature type="chain" id="PRO_5030680511" evidence="8">
    <location>
        <begin position="30"/>
        <end position="452"/>
    </location>
</feature>
<dbReference type="GO" id="GO:0015288">
    <property type="term" value="F:porin activity"/>
    <property type="evidence" value="ECO:0007669"/>
    <property type="project" value="TreeGrafter"/>
</dbReference>
<evidence type="ECO:0000256" key="7">
    <source>
        <dbReference type="ARBA" id="ARBA00023237"/>
    </source>
</evidence>
<comment type="caution">
    <text evidence="9">The sequence shown here is derived from an EMBL/GenBank/DDBJ whole genome shotgun (WGS) entry which is preliminary data.</text>
</comment>
<dbReference type="AlphaFoldDB" id="A0A2T5J3Y4"/>
<dbReference type="GO" id="GO:1990281">
    <property type="term" value="C:efflux pump complex"/>
    <property type="evidence" value="ECO:0007669"/>
    <property type="project" value="TreeGrafter"/>
</dbReference>
<comment type="similarity">
    <text evidence="2">Belongs to the outer membrane factor (OMF) (TC 1.B.17) family.</text>
</comment>
<dbReference type="Pfam" id="PF02321">
    <property type="entry name" value="OEP"/>
    <property type="match status" value="2"/>
</dbReference>
<dbReference type="InterPro" id="IPR051906">
    <property type="entry name" value="TolC-like"/>
</dbReference>
<keyword evidence="10" id="KW-1185">Reference proteome</keyword>
<dbReference type="PANTHER" id="PTHR30026:SF20">
    <property type="entry name" value="OUTER MEMBRANE PROTEIN TOLC"/>
    <property type="match status" value="1"/>
</dbReference>
<evidence type="ECO:0000313" key="10">
    <source>
        <dbReference type="Proteomes" id="UP000244223"/>
    </source>
</evidence>
<proteinExistence type="inferred from homology"/>
<gene>
    <name evidence="9" type="ORF">C8N29_101400</name>
</gene>
<protein>
    <submittedName>
        <fullName evidence="9">Adhesin transport system outer membrane protein</fullName>
    </submittedName>
</protein>